<dbReference type="InterPro" id="IPR029058">
    <property type="entry name" value="AB_hydrolase_fold"/>
</dbReference>
<evidence type="ECO:0000313" key="3">
    <source>
        <dbReference type="Proteomes" id="UP000247832"/>
    </source>
</evidence>
<accession>A0A2V5L0L9</accession>
<dbReference type="GO" id="GO:0003824">
    <property type="term" value="F:catalytic activity"/>
    <property type="evidence" value="ECO:0007669"/>
    <property type="project" value="UniProtKB-ARBA"/>
</dbReference>
<dbReference type="PANTHER" id="PTHR43689">
    <property type="entry name" value="HYDROLASE"/>
    <property type="match status" value="1"/>
</dbReference>
<proteinExistence type="predicted"/>
<dbReference type="OrthoDB" id="2987348at2"/>
<dbReference type="Gene3D" id="3.40.50.1820">
    <property type="entry name" value="alpha/beta hydrolase"/>
    <property type="match status" value="1"/>
</dbReference>
<evidence type="ECO:0000259" key="1">
    <source>
        <dbReference type="Pfam" id="PF00561"/>
    </source>
</evidence>
<dbReference type="SUPFAM" id="SSF53474">
    <property type="entry name" value="alpha/beta-Hydrolases"/>
    <property type="match status" value="1"/>
</dbReference>
<name>A0A2V5L0L9_9MICC</name>
<sequence>MDLNTQESRFVHTQAVLFQNLGLDIKSTFLHGGDPAKRVHVLHSGHGDPVLMIHGGNSVAAGWAPLIAQLDGEWDVYAPDRPGCGLTHRQNYRGIKYRDHAIAFIGDVMDGLELQHATLMGNSVGGYWTLAYALAHPDRVDRLILIGEPAGSTRTLDPKVRILGTPIVNRLILSTIGRPHRDPKALRGLMADPAKASGDVIDCFFAAASIPGAQVAWRTMLELITGLRKPNNLTYALIPQLPTLQCPVLIAWGEHDMAPVTAGRELSRHIKKARFELIKDAGLIGWLDQPEAVGRLVRDFMNAN</sequence>
<keyword evidence="3" id="KW-1185">Reference proteome</keyword>
<dbReference type="PANTHER" id="PTHR43689:SF8">
    <property type="entry name" value="ALPHA_BETA-HYDROLASES SUPERFAMILY PROTEIN"/>
    <property type="match status" value="1"/>
</dbReference>
<reference evidence="2 3" key="1">
    <citation type="submission" date="2018-05" db="EMBL/GenBank/DDBJ databases">
        <title>Genetic diversity of glacier-inhabiting Cryobacterium bacteria in China and description of Cryobacterium mengkeensis sp. nov. and Arthrobacter glacialis sp. nov.</title>
        <authorList>
            <person name="Liu Q."/>
            <person name="Xin Y.-H."/>
        </authorList>
    </citation>
    <scope>NUCLEOTIDE SEQUENCE [LARGE SCALE GENOMIC DNA]</scope>
    <source>
        <strain evidence="2 3">LI2</strain>
    </source>
</reference>
<dbReference type="RefSeq" id="WP_110503006.1">
    <property type="nucleotide sequence ID" value="NZ_QJVD01000043.1"/>
</dbReference>
<dbReference type="Pfam" id="PF00561">
    <property type="entry name" value="Abhydrolase_1"/>
    <property type="match status" value="1"/>
</dbReference>
<dbReference type="InterPro" id="IPR000073">
    <property type="entry name" value="AB_hydrolase_1"/>
</dbReference>
<organism evidence="2 3">
    <name type="scientific">Arthrobacter livingstonensis</name>
    <dbReference type="NCBI Taxonomy" id="670078"/>
    <lineage>
        <taxon>Bacteria</taxon>
        <taxon>Bacillati</taxon>
        <taxon>Actinomycetota</taxon>
        <taxon>Actinomycetes</taxon>
        <taxon>Micrococcales</taxon>
        <taxon>Micrococcaceae</taxon>
        <taxon>Arthrobacter</taxon>
    </lineage>
</organism>
<gene>
    <name evidence="2" type="ORF">CVV68_21305</name>
</gene>
<feature type="domain" description="AB hydrolase-1" evidence="1">
    <location>
        <begin position="49"/>
        <end position="159"/>
    </location>
</feature>
<dbReference type="EMBL" id="QJVD01000043">
    <property type="protein sequence ID" value="PYI64679.1"/>
    <property type="molecule type" value="Genomic_DNA"/>
</dbReference>
<evidence type="ECO:0000313" key="2">
    <source>
        <dbReference type="EMBL" id="PYI64679.1"/>
    </source>
</evidence>
<dbReference type="AlphaFoldDB" id="A0A2V5L0L9"/>
<comment type="caution">
    <text evidence="2">The sequence shown here is derived from an EMBL/GenBank/DDBJ whole genome shotgun (WGS) entry which is preliminary data.</text>
</comment>
<dbReference type="PRINTS" id="PR00111">
    <property type="entry name" value="ABHYDROLASE"/>
</dbReference>
<dbReference type="Proteomes" id="UP000247832">
    <property type="component" value="Unassembled WGS sequence"/>
</dbReference>
<protein>
    <recommendedName>
        <fullName evidence="1">AB hydrolase-1 domain-containing protein</fullName>
    </recommendedName>
</protein>